<sequence>MSTAVLRDIGTSPVDAIIARIIRTTRCIAIVGLSSNESRPSWGVARYLKSQGFRVVPVNPVYAGHSILDETVYPDLRSIPHDLGVDMVDIFRQSQAVPGIVEEAIATQPALRTVWMQLGISHPMAAGQARAQGLTVIEDRCSKIEFSRLR</sequence>
<dbReference type="SUPFAM" id="SSF51735">
    <property type="entry name" value="NAD(P)-binding Rossmann-fold domains"/>
    <property type="match status" value="1"/>
</dbReference>
<dbReference type="Proteomes" id="UP001595721">
    <property type="component" value="Unassembled WGS sequence"/>
</dbReference>
<feature type="domain" description="CoA-binding" evidence="1">
    <location>
        <begin position="21"/>
        <end position="120"/>
    </location>
</feature>
<dbReference type="InterPro" id="IPR003781">
    <property type="entry name" value="CoA-bd"/>
</dbReference>
<accession>A0ABV7R8N7</accession>
<protein>
    <submittedName>
        <fullName evidence="2">CoA-binding protein</fullName>
    </submittedName>
</protein>
<comment type="caution">
    <text evidence="2">The sequence shown here is derived from an EMBL/GenBank/DDBJ whole genome shotgun (WGS) entry which is preliminary data.</text>
</comment>
<dbReference type="PANTHER" id="PTHR33303:SF2">
    <property type="entry name" value="COA-BINDING DOMAIN-CONTAINING PROTEIN"/>
    <property type="match status" value="1"/>
</dbReference>
<reference evidence="3" key="1">
    <citation type="journal article" date="2019" name="Int. J. Syst. Evol. Microbiol.">
        <title>The Global Catalogue of Microorganisms (GCM) 10K type strain sequencing project: providing services to taxonomists for standard genome sequencing and annotation.</title>
        <authorList>
            <consortium name="The Broad Institute Genomics Platform"/>
            <consortium name="The Broad Institute Genome Sequencing Center for Infectious Disease"/>
            <person name="Wu L."/>
            <person name="Ma J."/>
        </authorList>
    </citation>
    <scope>NUCLEOTIDE SEQUENCE [LARGE SCALE GENOMIC DNA]</scope>
    <source>
        <strain evidence="3">KCTC 42899</strain>
    </source>
</reference>
<organism evidence="2 3">
    <name type="scientific">Paracoccus mangrovi</name>
    <dbReference type="NCBI Taxonomy" id="1715645"/>
    <lineage>
        <taxon>Bacteria</taxon>
        <taxon>Pseudomonadati</taxon>
        <taxon>Pseudomonadota</taxon>
        <taxon>Alphaproteobacteria</taxon>
        <taxon>Rhodobacterales</taxon>
        <taxon>Paracoccaceae</taxon>
        <taxon>Paracoccus</taxon>
    </lineage>
</organism>
<dbReference type="PANTHER" id="PTHR33303">
    <property type="entry name" value="CYTOPLASMIC PROTEIN-RELATED"/>
    <property type="match status" value="1"/>
</dbReference>
<dbReference type="EMBL" id="JBHRXJ010000019">
    <property type="protein sequence ID" value="MFC3530097.1"/>
    <property type="molecule type" value="Genomic_DNA"/>
</dbReference>
<keyword evidence="3" id="KW-1185">Reference proteome</keyword>
<proteinExistence type="predicted"/>
<name>A0ABV7R8N7_9RHOB</name>
<dbReference type="RefSeq" id="WP_374422048.1">
    <property type="nucleotide sequence ID" value="NZ_JBHRXJ010000019.1"/>
</dbReference>
<gene>
    <name evidence="2" type="ORF">ACFOMH_18160</name>
</gene>
<dbReference type="Gene3D" id="3.40.50.720">
    <property type="entry name" value="NAD(P)-binding Rossmann-like Domain"/>
    <property type="match status" value="1"/>
</dbReference>
<evidence type="ECO:0000259" key="1">
    <source>
        <dbReference type="SMART" id="SM00881"/>
    </source>
</evidence>
<evidence type="ECO:0000313" key="3">
    <source>
        <dbReference type="Proteomes" id="UP001595721"/>
    </source>
</evidence>
<evidence type="ECO:0000313" key="2">
    <source>
        <dbReference type="EMBL" id="MFC3530097.1"/>
    </source>
</evidence>
<dbReference type="SMART" id="SM00881">
    <property type="entry name" value="CoA_binding"/>
    <property type="match status" value="1"/>
</dbReference>
<dbReference type="Pfam" id="PF13380">
    <property type="entry name" value="CoA_binding_2"/>
    <property type="match status" value="1"/>
</dbReference>
<dbReference type="InterPro" id="IPR036291">
    <property type="entry name" value="NAD(P)-bd_dom_sf"/>
</dbReference>